<evidence type="ECO:0000256" key="1">
    <source>
        <dbReference type="ARBA" id="ARBA00022723"/>
    </source>
</evidence>
<dbReference type="SUPFAM" id="SSF54913">
    <property type="entry name" value="GlnB-like"/>
    <property type="match status" value="1"/>
</dbReference>
<protein>
    <submittedName>
        <fullName evidence="5">Putative signal transducing protein</fullName>
    </submittedName>
</protein>
<keyword evidence="3" id="KW-0862">Zinc</keyword>
<dbReference type="InterPro" id="IPR001876">
    <property type="entry name" value="Znf_RanBP2"/>
</dbReference>
<dbReference type="EMBL" id="QGGU01000005">
    <property type="protein sequence ID" value="PWK51826.1"/>
    <property type="molecule type" value="Genomic_DNA"/>
</dbReference>
<organism evidence="5 6">
    <name type="scientific">Pleionea mediterranea</name>
    <dbReference type="NCBI Taxonomy" id="523701"/>
    <lineage>
        <taxon>Bacteria</taxon>
        <taxon>Pseudomonadati</taxon>
        <taxon>Pseudomonadota</taxon>
        <taxon>Gammaproteobacteria</taxon>
        <taxon>Oceanospirillales</taxon>
        <taxon>Pleioneaceae</taxon>
        <taxon>Pleionea</taxon>
    </lineage>
</organism>
<dbReference type="Proteomes" id="UP000245790">
    <property type="component" value="Unassembled WGS sequence"/>
</dbReference>
<name>A0A316FVY7_9GAMM</name>
<dbReference type="InterPro" id="IPR011322">
    <property type="entry name" value="N-reg_PII-like_a/b"/>
</dbReference>
<keyword evidence="1" id="KW-0479">Metal-binding</keyword>
<dbReference type="InterPro" id="IPR018551">
    <property type="entry name" value="DUF2007"/>
</dbReference>
<comment type="caution">
    <text evidence="5">The sequence shown here is derived from an EMBL/GenBank/DDBJ whole genome shotgun (WGS) entry which is preliminary data.</text>
</comment>
<dbReference type="AlphaFoldDB" id="A0A316FVY7"/>
<dbReference type="Gene3D" id="3.30.70.790">
    <property type="entry name" value="UreE, C-terminal domain"/>
    <property type="match status" value="1"/>
</dbReference>
<keyword evidence="6" id="KW-1185">Reference proteome</keyword>
<gene>
    <name evidence="5" type="ORF">C8D97_105141</name>
</gene>
<evidence type="ECO:0000259" key="4">
    <source>
        <dbReference type="PROSITE" id="PS01358"/>
    </source>
</evidence>
<sequence length="100" mass="11189">MNKLCSSANYLEANTIRAMLDSEGIEVFLKGEALAGAMGELPMNVTEIEVFVKPEQFAQAERLLNDFKQRQEHGNNWLCGECGEENAPAFEICWSCQNSQ</sequence>
<feature type="domain" description="RanBP2-type" evidence="4">
    <location>
        <begin position="77"/>
        <end position="96"/>
    </location>
</feature>
<dbReference type="GO" id="GO:0008270">
    <property type="term" value="F:zinc ion binding"/>
    <property type="evidence" value="ECO:0007669"/>
    <property type="project" value="UniProtKB-KW"/>
</dbReference>
<dbReference type="OrthoDB" id="9814654at2"/>
<evidence type="ECO:0000313" key="5">
    <source>
        <dbReference type="EMBL" id="PWK51826.1"/>
    </source>
</evidence>
<proteinExistence type="predicted"/>
<dbReference type="PROSITE" id="PS01358">
    <property type="entry name" value="ZF_RANBP2_1"/>
    <property type="match status" value="1"/>
</dbReference>
<reference evidence="5 6" key="1">
    <citation type="submission" date="2018-05" db="EMBL/GenBank/DDBJ databases">
        <title>Genomic Encyclopedia of Type Strains, Phase IV (KMG-IV): sequencing the most valuable type-strain genomes for metagenomic binning, comparative biology and taxonomic classification.</title>
        <authorList>
            <person name="Goeker M."/>
        </authorList>
    </citation>
    <scope>NUCLEOTIDE SEQUENCE [LARGE SCALE GENOMIC DNA]</scope>
    <source>
        <strain evidence="5 6">DSM 25350</strain>
    </source>
</reference>
<dbReference type="RefSeq" id="WP_109763215.1">
    <property type="nucleotide sequence ID" value="NZ_QGGU01000005.1"/>
</dbReference>
<evidence type="ECO:0000256" key="3">
    <source>
        <dbReference type="ARBA" id="ARBA00022833"/>
    </source>
</evidence>
<dbReference type="Pfam" id="PF24463">
    <property type="entry name" value="DUF7577"/>
    <property type="match status" value="1"/>
</dbReference>
<dbReference type="Pfam" id="PF09413">
    <property type="entry name" value="DUF2007"/>
    <property type="match status" value="1"/>
</dbReference>
<dbReference type="InterPro" id="IPR055999">
    <property type="entry name" value="DUF7577"/>
</dbReference>
<evidence type="ECO:0000313" key="6">
    <source>
        <dbReference type="Proteomes" id="UP000245790"/>
    </source>
</evidence>
<keyword evidence="2" id="KW-0863">Zinc-finger</keyword>
<evidence type="ECO:0000256" key="2">
    <source>
        <dbReference type="ARBA" id="ARBA00022771"/>
    </source>
</evidence>
<accession>A0A316FVY7</accession>